<feature type="compositionally biased region" description="Basic and acidic residues" evidence="1">
    <location>
        <begin position="226"/>
        <end position="237"/>
    </location>
</feature>
<proteinExistence type="predicted"/>
<feature type="compositionally biased region" description="Basic and acidic residues" evidence="1">
    <location>
        <begin position="269"/>
        <end position="282"/>
    </location>
</feature>
<accession>A0ABD3H4Y2</accession>
<feature type="region of interest" description="Disordered" evidence="1">
    <location>
        <begin position="1"/>
        <end position="211"/>
    </location>
</feature>
<dbReference type="Proteomes" id="UP001633002">
    <property type="component" value="Unassembled WGS sequence"/>
</dbReference>
<feature type="compositionally biased region" description="Basic residues" evidence="1">
    <location>
        <begin position="110"/>
        <end position="121"/>
    </location>
</feature>
<organism evidence="2 3">
    <name type="scientific">Riccia sorocarpa</name>
    <dbReference type="NCBI Taxonomy" id="122646"/>
    <lineage>
        <taxon>Eukaryota</taxon>
        <taxon>Viridiplantae</taxon>
        <taxon>Streptophyta</taxon>
        <taxon>Embryophyta</taxon>
        <taxon>Marchantiophyta</taxon>
        <taxon>Marchantiopsida</taxon>
        <taxon>Marchantiidae</taxon>
        <taxon>Marchantiales</taxon>
        <taxon>Ricciaceae</taxon>
        <taxon>Riccia</taxon>
    </lineage>
</organism>
<feature type="compositionally biased region" description="Basic and acidic residues" evidence="1">
    <location>
        <begin position="245"/>
        <end position="262"/>
    </location>
</feature>
<feature type="compositionally biased region" description="Low complexity" evidence="1">
    <location>
        <begin position="77"/>
        <end position="99"/>
    </location>
</feature>
<sequence>MEACNVEMAMDSGQSGEGSGGRASFVKASVEKKGSGDSSGGANSADRPFRQAVFGRERDRVEERRQGENEEAPPIPVVAVPLVSDPIPAASGAASARGSQDMSADGFVRVGRKSGASRHRGSGSNPVANNSTVNRFEALQVVEGEQGTENGMEEDEVSSSAKNEVVPQAMEDADMFQRDQQPVESEGHEDGARKEGSNELVQSENTGRSHRASLLAIGAEGILERRREGEVSLREEEMWCDEEGSADKENLEGGELTKENRKMIKVPKLRAEARQSGRDSRENYSQQNRAKNPFWSNLTVLSQRNKNASLGHMVPFAGGILIHV</sequence>
<gene>
    <name evidence="2" type="ORF">R1sor_003422</name>
</gene>
<feature type="compositionally biased region" description="Basic and acidic residues" evidence="1">
    <location>
        <begin position="55"/>
        <end position="68"/>
    </location>
</feature>
<keyword evidence="3" id="KW-1185">Reference proteome</keyword>
<feature type="compositionally biased region" description="Polar residues" evidence="1">
    <location>
        <begin position="283"/>
        <end position="292"/>
    </location>
</feature>
<comment type="caution">
    <text evidence="2">The sequence shown here is derived from an EMBL/GenBank/DDBJ whole genome shotgun (WGS) entry which is preliminary data.</text>
</comment>
<reference evidence="2 3" key="1">
    <citation type="submission" date="2024-09" db="EMBL/GenBank/DDBJ databases">
        <title>Chromosome-scale assembly of Riccia sorocarpa.</title>
        <authorList>
            <person name="Paukszto L."/>
        </authorList>
    </citation>
    <scope>NUCLEOTIDE SEQUENCE [LARGE SCALE GENOMIC DNA]</scope>
    <source>
        <strain evidence="2">LP-2024</strain>
        <tissue evidence="2">Aerial parts of the thallus</tissue>
    </source>
</reference>
<dbReference type="EMBL" id="JBJQOH010000006">
    <property type="protein sequence ID" value="KAL3685400.1"/>
    <property type="molecule type" value="Genomic_DNA"/>
</dbReference>
<name>A0ABD3H4Y2_9MARC</name>
<protein>
    <submittedName>
        <fullName evidence="2">Uncharacterized protein</fullName>
    </submittedName>
</protein>
<dbReference type="AlphaFoldDB" id="A0ABD3H4Y2"/>
<feature type="compositionally biased region" description="Basic and acidic residues" evidence="1">
    <location>
        <begin position="185"/>
        <end position="197"/>
    </location>
</feature>
<evidence type="ECO:0000313" key="3">
    <source>
        <dbReference type="Proteomes" id="UP001633002"/>
    </source>
</evidence>
<evidence type="ECO:0000313" key="2">
    <source>
        <dbReference type="EMBL" id="KAL3685400.1"/>
    </source>
</evidence>
<evidence type="ECO:0000256" key="1">
    <source>
        <dbReference type="SAM" id="MobiDB-lite"/>
    </source>
</evidence>
<feature type="compositionally biased region" description="Polar residues" evidence="1">
    <location>
        <begin position="122"/>
        <end position="134"/>
    </location>
</feature>
<feature type="region of interest" description="Disordered" evidence="1">
    <location>
        <begin position="226"/>
        <end position="292"/>
    </location>
</feature>